<comment type="caution">
    <text evidence="3">The sequence shown here is derived from an EMBL/GenBank/DDBJ whole genome shotgun (WGS) entry which is preliminary data.</text>
</comment>
<dbReference type="PANTHER" id="PTHR47534:SF3">
    <property type="entry name" value="ALCOHOL DEHYDROGENASE-LIKE C-TERMINAL DOMAIN-CONTAINING PROTEIN"/>
    <property type="match status" value="1"/>
</dbReference>
<dbReference type="EMBL" id="CAFZ01000114">
    <property type="protein sequence ID" value="CCA71313.1"/>
    <property type="molecule type" value="Genomic_DNA"/>
</dbReference>
<dbReference type="HOGENOM" id="CLU_044999_1_0_1"/>
<dbReference type="OrthoDB" id="2898509at2759"/>
<accession>G4TJ30</accession>
<evidence type="ECO:0000313" key="4">
    <source>
        <dbReference type="Proteomes" id="UP000007148"/>
    </source>
</evidence>
<keyword evidence="4" id="KW-1185">Reference proteome</keyword>
<dbReference type="InterPro" id="IPR013968">
    <property type="entry name" value="PKS_KR"/>
</dbReference>
<sequence length="303" mass="33095">MPSLSTIKAFNEAFTFSYIPTAIFVGGTSGVGQAMAELLATYTNGRANIIIIGRNRAAADRIIASFPQPPSLEETNGVVVKHEFIQCDVSLMSNVRTAVEEIKKRHNKINMLVCSTGYLATSQVLTSEGVDESLALRSYARAKFIYELQPLLSNARALGEDARAMMILDAAANNKVNLEDLDVNNFSMLGANAATASYNDVFVKVMGERNPDIAFIHIFPGGTDTPGLHRSWLIGLVATLAKPLLRSPQDSASSMLYSLLHPDYSRGGFWLTKNADKLTLGNNINDEVTKKVWEHIVSRAQLQ</sequence>
<dbReference type="Gene3D" id="3.40.50.720">
    <property type="entry name" value="NAD(P)-binding Rossmann-like Domain"/>
    <property type="match status" value="1"/>
</dbReference>
<gene>
    <name evidence="3" type="ORF">PIIN_05252</name>
</gene>
<evidence type="ECO:0000259" key="2">
    <source>
        <dbReference type="Pfam" id="PF08659"/>
    </source>
</evidence>
<name>G4TJ30_SERID</name>
<dbReference type="OMA" id="CAVIRSQ"/>
<dbReference type="Proteomes" id="UP000007148">
    <property type="component" value="Unassembled WGS sequence"/>
</dbReference>
<keyword evidence="1" id="KW-0560">Oxidoreductase</keyword>
<evidence type="ECO:0000313" key="3">
    <source>
        <dbReference type="EMBL" id="CCA71313.1"/>
    </source>
</evidence>
<evidence type="ECO:0000256" key="1">
    <source>
        <dbReference type="ARBA" id="ARBA00023002"/>
    </source>
</evidence>
<reference evidence="3 4" key="1">
    <citation type="journal article" date="2011" name="PLoS Pathog.">
        <title>Endophytic Life Strategies Decoded by Genome and Transcriptome Analyses of the Mutualistic Root Symbiont Piriformospora indica.</title>
        <authorList>
            <person name="Zuccaro A."/>
            <person name="Lahrmann U."/>
            <person name="Guldener U."/>
            <person name="Langen G."/>
            <person name="Pfiffi S."/>
            <person name="Biedenkopf D."/>
            <person name="Wong P."/>
            <person name="Samans B."/>
            <person name="Grimm C."/>
            <person name="Basiewicz M."/>
            <person name="Murat C."/>
            <person name="Martin F."/>
            <person name="Kogel K.H."/>
        </authorList>
    </citation>
    <scope>NUCLEOTIDE SEQUENCE [LARGE SCALE GENOMIC DNA]</scope>
    <source>
        <strain evidence="3 4">DSM 11827</strain>
    </source>
</reference>
<dbReference type="eggNOG" id="KOG1208">
    <property type="taxonomic scope" value="Eukaryota"/>
</dbReference>
<dbReference type="STRING" id="1109443.G4TJ30"/>
<dbReference type="PANTHER" id="PTHR47534">
    <property type="entry name" value="YALI0E05731P"/>
    <property type="match status" value="1"/>
</dbReference>
<feature type="domain" description="Ketoreductase (KR)" evidence="2">
    <location>
        <begin position="22"/>
        <end position="124"/>
    </location>
</feature>
<dbReference type="InterPro" id="IPR036291">
    <property type="entry name" value="NAD(P)-bd_dom_sf"/>
</dbReference>
<dbReference type="AlphaFoldDB" id="G4TJ30"/>
<proteinExistence type="predicted"/>
<dbReference type="SUPFAM" id="SSF51735">
    <property type="entry name" value="NAD(P)-binding Rossmann-fold domains"/>
    <property type="match status" value="1"/>
</dbReference>
<dbReference type="InterPro" id="IPR052228">
    <property type="entry name" value="Sec_Metab_Biosynth_Oxidored"/>
</dbReference>
<protein>
    <recommendedName>
        <fullName evidence="2">Ketoreductase (KR) domain-containing protein</fullName>
    </recommendedName>
</protein>
<dbReference type="GO" id="GO:0016491">
    <property type="term" value="F:oxidoreductase activity"/>
    <property type="evidence" value="ECO:0007669"/>
    <property type="project" value="UniProtKB-KW"/>
</dbReference>
<dbReference type="InParanoid" id="G4TJ30"/>
<organism evidence="3 4">
    <name type="scientific">Serendipita indica (strain DSM 11827)</name>
    <name type="common">Root endophyte fungus</name>
    <name type="synonym">Piriformospora indica</name>
    <dbReference type="NCBI Taxonomy" id="1109443"/>
    <lineage>
        <taxon>Eukaryota</taxon>
        <taxon>Fungi</taxon>
        <taxon>Dikarya</taxon>
        <taxon>Basidiomycota</taxon>
        <taxon>Agaricomycotina</taxon>
        <taxon>Agaricomycetes</taxon>
        <taxon>Sebacinales</taxon>
        <taxon>Serendipitaceae</taxon>
        <taxon>Serendipita</taxon>
    </lineage>
</organism>
<dbReference type="Pfam" id="PF08659">
    <property type="entry name" value="KR"/>
    <property type="match status" value="1"/>
</dbReference>